<dbReference type="AlphaFoldDB" id="A0A146GCY7"/>
<feature type="transmembrane region" description="Helical" evidence="1">
    <location>
        <begin position="83"/>
        <end position="102"/>
    </location>
</feature>
<evidence type="ECO:0000313" key="2">
    <source>
        <dbReference type="EMBL" id="GAT34376.1"/>
    </source>
</evidence>
<keyword evidence="1" id="KW-1133">Transmembrane helix</keyword>
<organism evidence="2 3">
    <name type="scientific">Terrimicrobium sacchariphilum</name>
    <dbReference type="NCBI Taxonomy" id="690879"/>
    <lineage>
        <taxon>Bacteria</taxon>
        <taxon>Pseudomonadati</taxon>
        <taxon>Verrucomicrobiota</taxon>
        <taxon>Terrimicrobiia</taxon>
        <taxon>Terrimicrobiales</taxon>
        <taxon>Terrimicrobiaceae</taxon>
        <taxon>Terrimicrobium</taxon>
    </lineage>
</organism>
<comment type="caution">
    <text evidence="2">The sequence shown here is derived from an EMBL/GenBank/DDBJ whole genome shotgun (WGS) entry which is preliminary data.</text>
</comment>
<protein>
    <submittedName>
        <fullName evidence="2">Uncharacterized protein</fullName>
    </submittedName>
</protein>
<accession>A0A146GCY7</accession>
<reference evidence="3" key="1">
    <citation type="journal article" date="2017" name="Genome Announc.">
        <title>Draft Genome Sequence of Terrimicrobium sacchariphilum NM-5T, a Facultative Anaerobic Soil Bacterium of the Class Spartobacteria.</title>
        <authorList>
            <person name="Qiu Y.L."/>
            <person name="Tourlousse D.M."/>
            <person name="Matsuura N."/>
            <person name="Ohashi A."/>
            <person name="Sekiguchi Y."/>
        </authorList>
    </citation>
    <scope>NUCLEOTIDE SEQUENCE [LARGE SCALE GENOMIC DNA]</scope>
    <source>
        <strain evidence="3">NM-5</strain>
    </source>
</reference>
<sequence>MPPALAIIPIFTLLFLLWGVFRFGIFVAERMGGAMVPPDVYPICTWMLRIVLIFTAGVVFLIAVPGMISAVGMGDAFGGTHSYGITAAILSIGIYAFATMILNAPYFPLRWSIRAYGPVHLVLLPIVMNFREFAGAFLIPLALYSFLWRLCLADRQKIPAPM</sequence>
<keyword evidence="1" id="KW-0472">Membrane</keyword>
<dbReference type="RefSeq" id="WP_075080010.1">
    <property type="nucleotide sequence ID" value="NZ_BDCO01000002.1"/>
</dbReference>
<keyword evidence="1" id="KW-0812">Transmembrane</keyword>
<name>A0A146GCY7_TERSA</name>
<dbReference type="OrthoDB" id="9830611at2"/>
<dbReference type="EMBL" id="BDCO01000002">
    <property type="protein sequence ID" value="GAT34376.1"/>
    <property type="molecule type" value="Genomic_DNA"/>
</dbReference>
<evidence type="ECO:0000256" key="1">
    <source>
        <dbReference type="SAM" id="Phobius"/>
    </source>
</evidence>
<feature type="transmembrane region" description="Helical" evidence="1">
    <location>
        <begin position="133"/>
        <end position="152"/>
    </location>
</feature>
<proteinExistence type="predicted"/>
<gene>
    <name evidence="2" type="ORF">TSACC_22801</name>
</gene>
<dbReference type="Proteomes" id="UP000076023">
    <property type="component" value="Unassembled WGS sequence"/>
</dbReference>
<dbReference type="InParanoid" id="A0A146GCY7"/>
<feature type="transmembrane region" description="Helical" evidence="1">
    <location>
        <begin position="46"/>
        <end position="71"/>
    </location>
</feature>
<keyword evidence="3" id="KW-1185">Reference proteome</keyword>
<evidence type="ECO:0000313" key="3">
    <source>
        <dbReference type="Proteomes" id="UP000076023"/>
    </source>
</evidence>